<keyword evidence="2" id="KW-1185">Reference proteome</keyword>
<proteinExistence type="predicted"/>
<evidence type="ECO:0000313" key="1">
    <source>
        <dbReference type="EMBL" id="NKC30155.1"/>
    </source>
</evidence>
<comment type="caution">
    <text evidence="1">The sequence shown here is derived from an EMBL/GenBank/DDBJ whole genome shotgun (WGS) entry which is preliminary data.</text>
</comment>
<accession>A0ABX1DZ22</accession>
<dbReference type="EMBL" id="JAAVNE010000005">
    <property type="protein sequence ID" value="NKC30155.1"/>
    <property type="molecule type" value="Genomic_DNA"/>
</dbReference>
<reference evidence="1 2" key="1">
    <citation type="submission" date="2020-03" db="EMBL/GenBank/DDBJ databases">
        <title>Roseomonas selenitidurans sp. nov. isolated from urban soil.</title>
        <authorList>
            <person name="Liu H."/>
        </authorList>
    </citation>
    <scope>NUCLEOTIDE SEQUENCE [LARGE SCALE GENOMIC DNA]</scope>
    <source>
        <strain evidence="1 2">BU-1</strain>
    </source>
</reference>
<dbReference type="RefSeq" id="WP_168027778.1">
    <property type="nucleotide sequence ID" value="NZ_JAAVNE010000005.1"/>
</dbReference>
<sequence length="49" mass="5481">MRRKRLVHTTVVVVAVLALVGLAFGFGDVVRAAFEPAQMVQPYDPLVRW</sequence>
<protein>
    <submittedName>
        <fullName evidence="1">Uncharacterized protein</fullName>
    </submittedName>
</protein>
<gene>
    <name evidence="1" type="ORF">HEQ75_04725</name>
</gene>
<name>A0ABX1DZ22_9PROT</name>
<organism evidence="1 2">
    <name type="scientific">Falsiroseomonas selenitidurans</name>
    <dbReference type="NCBI Taxonomy" id="2716335"/>
    <lineage>
        <taxon>Bacteria</taxon>
        <taxon>Pseudomonadati</taxon>
        <taxon>Pseudomonadota</taxon>
        <taxon>Alphaproteobacteria</taxon>
        <taxon>Acetobacterales</taxon>
        <taxon>Roseomonadaceae</taxon>
        <taxon>Falsiroseomonas</taxon>
    </lineage>
</organism>
<evidence type="ECO:0000313" key="2">
    <source>
        <dbReference type="Proteomes" id="UP000787635"/>
    </source>
</evidence>
<dbReference type="Proteomes" id="UP000787635">
    <property type="component" value="Unassembled WGS sequence"/>
</dbReference>